<dbReference type="AlphaFoldDB" id="A0A1I7WA13"/>
<dbReference type="WBParaSite" id="Hba_01524">
    <property type="protein sequence ID" value="Hba_01524"/>
    <property type="gene ID" value="Hba_01524"/>
</dbReference>
<name>A0A1I7WA13_HETBA</name>
<reference evidence="2" key="1">
    <citation type="submission" date="2016-11" db="UniProtKB">
        <authorList>
            <consortium name="WormBaseParasite"/>
        </authorList>
    </citation>
    <scope>IDENTIFICATION</scope>
</reference>
<evidence type="ECO:0000313" key="1">
    <source>
        <dbReference type="Proteomes" id="UP000095283"/>
    </source>
</evidence>
<evidence type="ECO:0000313" key="2">
    <source>
        <dbReference type="WBParaSite" id="Hba_01524"/>
    </source>
</evidence>
<sequence length="51" mass="6154">MQWKWCLLRWSLRLQRNAMFALIGVKLRTVTVMDAVEMKEDGWEKDASWII</sequence>
<organism evidence="1 2">
    <name type="scientific">Heterorhabditis bacteriophora</name>
    <name type="common">Entomopathogenic nematode worm</name>
    <dbReference type="NCBI Taxonomy" id="37862"/>
    <lineage>
        <taxon>Eukaryota</taxon>
        <taxon>Metazoa</taxon>
        <taxon>Ecdysozoa</taxon>
        <taxon>Nematoda</taxon>
        <taxon>Chromadorea</taxon>
        <taxon>Rhabditida</taxon>
        <taxon>Rhabditina</taxon>
        <taxon>Rhabditomorpha</taxon>
        <taxon>Strongyloidea</taxon>
        <taxon>Heterorhabditidae</taxon>
        <taxon>Heterorhabditis</taxon>
    </lineage>
</organism>
<protein>
    <submittedName>
        <fullName evidence="2">Uncharacterized protein</fullName>
    </submittedName>
</protein>
<keyword evidence="1" id="KW-1185">Reference proteome</keyword>
<proteinExistence type="predicted"/>
<dbReference type="Proteomes" id="UP000095283">
    <property type="component" value="Unplaced"/>
</dbReference>
<accession>A0A1I7WA13</accession>